<name>A0A554LKW5_9BACT</name>
<dbReference type="Proteomes" id="UP000315689">
    <property type="component" value="Unassembled WGS sequence"/>
</dbReference>
<proteinExistence type="predicted"/>
<gene>
    <name evidence="1" type="ORF">CEN89_48</name>
</gene>
<reference evidence="1 2" key="1">
    <citation type="submission" date="2017-07" db="EMBL/GenBank/DDBJ databases">
        <title>Mechanisms for carbon and nitrogen cycling indicate functional differentiation within the Candidate Phyla Radiation.</title>
        <authorList>
            <person name="Danczak R.E."/>
            <person name="Johnston M.D."/>
            <person name="Kenah C."/>
            <person name="Slattery M."/>
            <person name="Wrighton K.C."/>
            <person name="Wilkins M.J."/>
        </authorList>
    </citation>
    <scope>NUCLEOTIDE SEQUENCE [LARGE SCALE GENOMIC DNA]</scope>
    <source>
        <strain evidence="1">Licking1014_7</strain>
    </source>
</reference>
<accession>A0A554LKW5</accession>
<protein>
    <submittedName>
        <fullName evidence="1">Uncharacterized protein</fullName>
    </submittedName>
</protein>
<sequence>MCKTLAGIFLVIINQLGATAVFSNDIKPVFFRGNLRDARFDVDRGLMLFVDRNNTDVIQSYDLRSGKIEVVARFEDFHYITFSALYKSGLIFSANDNNDYEEIGGTRIYQSRIGYLNLDTQEYKVLNKWWQDVNWVGLGVLMGYYYDENIQTGFLGTIDLRHNNKVRKLEKDFSAVCITCFLAGNRCFYYHGTSETGETTNLVEIDLQSGKSKRYDQIGGFSEARPISKNNHILLVTSEKHPDFLYNINTNKRVPLSFSSAGNVFQVAIKGDCLFAAVPGDHNDTVLYRVDIQTGKTLKKTTFSGYVCSMEWFDNKLYLVMMFGGEHLGLYVLQ</sequence>
<dbReference type="SUPFAM" id="SSF82171">
    <property type="entry name" value="DPP6 N-terminal domain-like"/>
    <property type="match status" value="1"/>
</dbReference>
<dbReference type="EMBL" id="VMGK01000001">
    <property type="protein sequence ID" value="TSC93511.1"/>
    <property type="molecule type" value="Genomic_DNA"/>
</dbReference>
<organism evidence="1 2">
    <name type="scientific">Candidatus Berkelbacteria bacterium Licking1014_7</name>
    <dbReference type="NCBI Taxonomy" id="2017147"/>
    <lineage>
        <taxon>Bacteria</taxon>
        <taxon>Candidatus Berkelbacteria</taxon>
    </lineage>
</organism>
<dbReference type="AlphaFoldDB" id="A0A554LKW5"/>
<evidence type="ECO:0000313" key="1">
    <source>
        <dbReference type="EMBL" id="TSC93511.1"/>
    </source>
</evidence>
<evidence type="ECO:0000313" key="2">
    <source>
        <dbReference type="Proteomes" id="UP000315689"/>
    </source>
</evidence>
<comment type="caution">
    <text evidence="1">The sequence shown here is derived from an EMBL/GenBank/DDBJ whole genome shotgun (WGS) entry which is preliminary data.</text>
</comment>